<comment type="caution">
    <text evidence="1">The sequence shown here is derived from an EMBL/GenBank/DDBJ whole genome shotgun (WGS) entry which is preliminary data.</text>
</comment>
<organism evidence="1 2">
    <name type="scientific">Brachionus plicatilis</name>
    <name type="common">Marine rotifer</name>
    <name type="synonym">Brachionus muelleri</name>
    <dbReference type="NCBI Taxonomy" id="10195"/>
    <lineage>
        <taxon>Eukaryota</taxon>
        <taxon>Metazoa</taxon>
        <taxon>Spiralia</taxon>
        <taxon>Gnathifera</taxon>
        <taxon>Rotifera</taxon>
        <taxon>Eurotatoria</taxon>
        <taxon>Monogononta</taxon>
        <taxon>Pseudotrocha</taxon>
        <taxon>Ploima</taxon>
        <taxon>Brachionidae</taxon>
        <taxon>Brachionus</taxon>
    </lineage>
</organism>
<evidence type="ECO:0000313" key="2">
    <source>
        <dbReference type="Proteomes" id="UP000276133"/>
    </source>
</evidence>
<gene>
    <name evidence="1" type="ORF">BpHYR1_013186</name>
</gene>
<feature type="non-terminal residue" evidence="1">
    <location>
        <position position="1"/>
    </location>
</feature>
<name>A0A3M7QU74_BRAPC</name>
<dbReference type="Proteomes" id="UP000276133">
    <property type="component" value="Unassembled WGS sequence"/>
</dbReference>
<accession>A0A3M7QU74</accession>
<reference evidence="1 2" key="1">
    <citation type="journal article" date="2018" name="Sci. Rep.">
        <title>Genomic signatures of local adaptation to the degree of environmental predictability in rotifers.</title>
        <authorList>
            <person name="Franch-Gras L."/>
            <person name="Hahn C."/>
            <person name="Garcia-Roger E.M."/>
            <person name="Carmona M.J."/>
            <person name="Serra M."/>
            <person name="Gomez A."/>
        </authorList>
    </citation>
    <scope>NUCLEOTIDE SEQUENCE [LARGE SCALE GENOMIC DNA]</scope>
    <source>
        <strain evidence="1">HYR1</strain>
    </source>
</reference>
<keyword evidence="2" id="KW-1185">Reference proteome</keyword>
<dbReference type="EMBL" id="REGN01005167">
    <property type="protein sequence ID" value="RNA14505.1"/>
    <property type="molecule type" value="Genomic_DNA"/>
</dbReference>
<proteinExistence type="predicted"/>
<evidence type="ECO:0000313" key="1">
    <source>
        <dbReference type="EMBL" id="RNA14505.1"/>
    </source>
</evidence>
<protein>
    <submittedName>
        <fullName evidence="1">Uncharacterized protein</fullName>
    </submittedName>
</protein>
<dbReference type="AlphaFoldDB" id="A0A3M7QU74"/>
<sequence length="189" mass="21580">IFFSSLKNVKIEQKSLRFSTKEQNKVLRLILRMQNGATFKVASTKNILIFIDATGNIKKKQTFYELACQVCVFSDLFSRNEIGGGQGIVRCNCRSQCITNRCGCRKSNLLINYEKNRKNSNVIIHISSFRNSTCSDLVDLPFSKWMKIPQVKLYTFEPFLVQNKAKIKKMIPGTAYDSSKKSVVLAVFQ</sequence>